<evidence type="ECO:0000313" key="2">
    <source>
        <dbReference type="EMBL" id="SEB94595.1"/>
    </source>
</evidence>
<accession>A0A1H4NI84</accession>
<evidence type="ECO:0000259" key="1">
    <source>
        <dbReference type="Pfam" id="PF07484"/>
    </source>
</evidence>
<dbReference type="SUPFAM" id="SSF88874">
    <property type="entry name" value="Receptor-binding domain of short tail fibre protein gp12"/>
    <property type="match status" value="1"/>
</dbReference>
<name>A0A1H4NI84_9BRAD</name>
<dbReference type="RefSeq" id="WP_092114140.1">
    <property type="nucleotide sequence ID" value="NZ_FNTH01000001.1"/>
</dbReference>
<dbReference type="Pfam" id="PF07484">
    <property type="entry name" value="Collar"/>
    <property type="match status" value="1"/>
</dbReference>
<sequence>MTGVAWWSQTAGSNALQDPTINWQEGQAPSSVNDSARAMMASTAKWRDDISGAIVTAGTSTAYTVSSNQTFDNLPRLAGQLIAFTPHTTQTGTCTINVDGLGAKPLRSAPSVELPGGTLVQGTPYIALYNNTDGAFYLHGFFGNAYNIPLAGCIEYWGVTAPNSSFVFPVGQAISRTTYSGLFSLVGTTYGTGDGTTTFNLPDKRGRVAAAIDNMGGVAAGRLTSDFFAAPQLGIAAGSQFHVLSTTEIPSHRHSAFISDPGHTHSSNAAINAGGASTGGGGFGLNSPGGATISLAVTGISIASGDGATNATSLTGGSNGHAIVQPTICCNYILRII</sequence>
<feature type="domain" description="Phage tail collar" evidence="1">
    <location>
        <begin position="152"/>
        <end position="208"/>
    </location>
</feature>
<reference evidence="2 3" key="1">
    <citation type="submission" date="2016-10" db="EMBL/GenBank/DDBJ databases">
        <authorList>
            <person name="de Groot N.N."/>
        </authorList>
    </citation>
    <scope>NUCLEOTIDE SEQUENCE [LARGE SCALE GENOMIC DNA]</scope>
    <source>
        <strain evidence="2 3">MT12</strain>
    </source>
</reference>
<dbReference type="InterPro" id="IPR037053">
    <property type="entry name" value="Phage_tail_collar_dom_sf"/>
</dbReference>
<dbReference type="Proteomes" id="UP000198992">
    <property type="component" value="Unassembled WGS sequence"/>
</dbReference>
<dbReference type="InterPro" id="IPR011083">
    <property type="entry name" value="Phage_tail_collar_dom"/>
</dbReference>
<dbReference type="Gene3D" id="3.90.1340.10">
    <property type="entry name" value="Phage tail collar domain"/>
    <property type="match status" value="1"/>
</dbReference>
<protein>
    <submittedName>
        <fullName evidence="2">Microcystin-dependent protein</fullName>
    </submittedName>
</protein>
<dbReference type="AlphaFoldDB" id="A0A1H4NI84"/>
<proteinExistence type="predicted"/>
<dbReference type="EMBL" id="FNTH01000001">
    <property type="protein sequence ID" value="SEB94595.1"/>
    <property type="molecule type" value="Genomic_DNA"/>
</dbReference>
<dbReference type="OrthoDB" id="8266301at2"/>
<evidence type="ECO:0000313" key="3">
    <source>
        <dbReference type="Proteomes" id="UP000198992"/>
    </source>
</evidence>
<gene>
    <name evidence="2" type="ORF">SAMN05444164_0630</name>
</gene>
<organism evidence="2 3">
    <name type="scientific">Bradyrhizobium erythrophlei</name>
    <dbReference type="NCBI Taxonomy" id="1437360"/>
    <lineage>
        <taxon>Bacteria</taxon>
        <taxon>Pseudomonadati</taxon>
        <taxon>Pseudomonadota</taxon>
        <taxon>Alphaproteobacteria</taxon>
        <taxon>Hyphomicrobiales</taxon>
        <taxon>Nitrobacteraceae</taxon>
        <taxon>Bradyrhizobium</taxon>
    </lineage>
</organism>